<keyword evidence="2" id="KW-1185">Reference proteome</keyword>
<dbReference type="RefSeq" id="WP_263992628.1">
    <property type="nucleotide sequence ID" value="NZ_CP087994.1"/>
</dbReference>
<reference evidence="1" key="1">
    <citation type="submission" date="2021-11" db="EMBL/GenBank/DDBJ databases">
        <title>Isoprene-degrading acetogen.</title>
        <authorList>
            <person name="Yang Y."/>
            <person name="Jin H."/>
            <person name="Yan J."/>
        </authorList>
    </citation>
    <scope>NUCLEOTIDE SEQUENCE</scope>
    <source>
        <strain evidence="1">Berkeley</strain>
    </source>
</reference>
<gene>
    <name evidence="1" type="ORF">LNN31_13720</name>
</gene>
<evidence type="ECO:0000313" key="1">
    <source>
        <dbReference type="EMBL" id="UYO61833.1"/>
    </source>
</evidence>
<protein>
    <submittedName>
        <fullName evidence="1">Uncharacterized protein</fullName>
    </submittedName>
</protein>
<dbReference type="EMBL" id="CP087994">
    <property type="protein sequence ID" value="UYO61833.1"/>
    <property type="molecule type" value="Genomic_DNA"/>
</dbReference>
<accession>A0ABY6HBK8</accession>
<dbReference type="Proteomes" id="UP001163550">
    <property type="component" value="Chromosome"/>
</dbReference>
<proteinExistence type="predicted"/>
<evidence type="ECO:0000313" key="2">
    <source>
        <dbReference type="Proteomes" id="UP001163550"/>
    </source>
</evidence>
<organism evidence="1 2">
    <name type="scientific">Acetobacterium wieringae</name>
    <dbReference type="NCBI Taxonomy" id="52694"/>
    <lineage>
        <taxon>Bacteria</taxon>
        <taxon>Bacillati</taxon>
        <taxon>Bacillota</taxon>
        <taxon>Clostridia</taxon>
        <taxon>Eubacteriales</taxon>
        <taxon>Eubacteriaceae</taxon>
        <taxon>Acetobacterium</taxon>
    </lineage>
</organism>
<sequence length="76" mass="8879">MIKGLRKIHNKKFYKNDRAEGLPVESKEFEGIARYIVFEDSMAITTKNNGVLTGNMDQLEKLFKEALNVIEIYRRD</sequence>
<name>A0ABY6HBK8_9FIRM</name>